<feature type="compositionally biased region" description="Polar residues" evidence="2">
    <location>
        <begin position="538"/>
        <end position="550"/>
    </location>
</feature>
<dbReference type="Gene3D" id="1.10.555.10">
    <property type="entry name" value="Rho GTPase activation protein"/>
    <property type="match status" value="1"/>
</dbReference>
<feature type="compositionally biased region" description="Low complexity" evidence="2">
    <location>
        <begin position="568"/>
        <end position="580"/>
    </location>
</feature>
<keyword evidence="5" id="KW-1185">Reference proteome</keyword>
<feature type="region of interest" description="Disordered" evidence="2">
    <location>
        <begin position="1"/>
        <end position="30"/>
    </location>
</feature>
<feature type="compositionally biased region" description="Pro residues" evidence="2">
    <location>
        <begin position="476"/>
        <end position="486"/>
    </location>
</feature>
<keyword evidence="1" id="KW-0343">GTPase activation</keyword>
<feature type="compositionally biased region" description="Basic and acidic residues" evidence="2">
    <location>
        <begin position="726"/>
        <end position="755"/>
    </location>
</feature>
<evidence type="ECO:0000313" key="4">
    <source>
        <dbReference type="EMBL" id="KAK7520739.1"/>
    </source>
</evidence>
<dbReference type="InterPro" id="IPR000198">
    <property type="entry name" value="RhoGAP_dom"/>
</dbReference>
<dbReference type="Pfam" id="PF00620">
    <property type="entry name" value="RhoGAP"/>
    <property type="match status" value="1"/>
</dbReference>
<dbReference type="CDD" id="cd04396">
    <property type="entry name" value="RhoGAP_fSAC7_BAG7"/>
    <property type="match status" value="1"/>
</dbReference>
<feature type="compositionally biased region" description="Polar residues" evidence="2">
    <location>
        <begin position="949"/>
        <end position="962"/>
    </location>
</feature>
<feature type="region of interest" description="Disordered" evidence="2">
    <location>
        <begin position="354"/>
        <end position="971"/>
    </location>
</feature>
<gene>
    <name evidence="4" type="ORF">IWZ03DRAFT_413448</name>
</gene>
<organism evidence="4 5">
    <name type="scientific">Phyllosticta citriasiana</name>
    <dbReference type="NCBI Taxonomy" id="595635"/>
    <lineage>
        <taxon>Eukaryota</taxon>
        <taxon>Fungi</taxon>
        <taxon>Dikarya</taxon>
        <taxon>Ascomycota</taxon>
        <taxon>Pezizomycotina</taxon>
        <taxon>Dothideomycetes</taxon>
        <taxon>Dothideomycetes incertae sedis</taxon>
        <taxon>Botryosphaeriales</taxon>
        <taxon>Phyllostictaceae</taxon>
        <taxon>Phyllosticta</taxon>
    </lineage>
</organism>
<dbReference type="PANTHER" id="PTHR15228">
    <property type="entry name" value="SPERMATHECAL PHYSIOLOGY VARIANT"/>
    <property type="match status" value="1"/>
</dbReference>
<evidence type="ECO:0000256" key="1">
    <source>
        <dbReference type="ARBA" id="ARBA00022468"/>
    </source>
</evidence>
<evidence type="ECO:0000313" key="5">
    <source>
        <dbReference type="Proteomes" id="UP001363622"/>
    </source>
</evidence>
<dbReference type="EMBL" id="JBBPHU010000003">
    <property type="protein sequence ID" value="KAK7520739.1"/>
    <property type="molecule type" value="Genomic_DNA"/>
</dbReference>
<protein>
    <recommendedName>
        <fullName evidence="3">Rho-GAP domain-containing protein</fullName>
    </recommendedName>
</protein>
<comment type="caution">
    <text evidence="4">The sequence shown here is derived from an EMBL/GenBank/DDBJ whole genome shotgun (WGS) entry which is preliminary data.</text>
</comment>
<dbReference type="SUPFAM" id="SSF48350">
    <property type="entry name" value="GTPase activation domain, GAP"/>
    <property type="match status" value="1"/>
</dbReference>
<feature type="compositionally biased region" description="Basic residues" evidence="2">
    <location>
        <begin position="556"/>
        <end position="567"/>
    </location>
</feature>
<sequence length="971" mass="105569">MPPTTAQANVPGRNWDPPPESQSGDVPSKRDLASWWRQFKRGSAKKDEEKGIFFRVWTMARSSLGALPSLPSRCLTLVHRQAKRLSGVLARCSHFVLRTLFSRPELIVSKTDQEKPKGIFGVPLQESIKYANVAISLFNEQGESYIYGYVPIVVAKCGVYLKEKAVDVEGIFRLSGSEKRIKELREAFNSPDRYGKGLDWAGYTVHDAANILRRYFNQLPEPIIPLEFYERFREPLRDHQSQAVGPMDGQREAVGEFDMDGAIREYQRLITELPPLNRQLLLYILDLLAVFASKSDLNKMTTANLAAIFQPGILSHPNHDMSPPDYRLSQDVLIFLIENQDNFLIGMQGTAADQETVDEVESGPPSPTSKTPVTPNRSKTHSLGRSTSNASAGAESVRQQGILRRNVSVSSRKSKASGSVTAASPASGASTGLHRSNTVPSKRSPGIIPQRFSREYSESHNSPRSPAGASLSIPEPNRPFRPPPSPTHITSPPSSNDTTPLAAPPSVTSATGLLPNRETPQKGRGDNSDREMPGGFRSFTNMFSSSPGSDTEQKEKRKPNKLQKKRAPSTNPSAASSTHSLHGTIPGGAPPSPLPPNVAAGTPIKEQTQPSAMPESSPPKQQQVTSANPLQPSMSPSASTRSHSTTADYSEIEHGDEASNFDHTEKDRKRHWRISHKKEPSKGVTEHGFGSNPGAEQSMSSFGSRGGGGRKSLNIEPHEASIWSDASREAEKKAGPIEWFRGKLAERKEREDAKQRAKSPPNNRIVDSQGHPIHAGSAAGLEQQRSSSSLATHSQHRRGRSAELPRTSAILPDAHVVSPVPEVMETKPTPRVSPNRLMDSEIDLTPTQTPPSHGTPPADPDDRLNTPLPGTPRESADSRTPSGHYHSGSRSISTVAPTSAPTEKGSVTEFPLFEPASEEAPPVNNGGIEPEVSSDNPQQLPSEAEVRSTRSGSPTSTASPRTQRIRSMLDV</sequence>
<dbReference type="PROSITE" id="PS50238">
    <property type="entry name" value="RHOGAP"/>
    <property type="match status" value="1"/>
</dbReference>
<dbReference type="SMART" id="SM00324">
    <property type="entry name" value="RhoGAP"/>
    <property type="match status" value="1"/>
</dbReference>
<feature type="compositionally biased region" description="Low complexity" evidence="2">
    <location>
        <begin position="404"/>
        <end position="432"/>
    </location>
</feature>
<reference evidence="4 5" key="1">
    <citation type="submission" date="2024-04" db="EMBL/GenBank/DDBJ databases">
        <title>Phyllosticta paracitricarpa is synonymous to the EU quarantine fungus P. citricarpa based on phylogenomic analyses.</title>
        <authorList>
            <consortium name="Lawrence Berkeley National Laboratory"/>
            <person name="Van Ingen-Buijs V.A."/>
            <person name="Van Westerhoven A.C."/>
            <person name="Haridas S."/>
            <person name="Skiadas P."/>
            <person name="Martin F."/>
            <person name="Groenewald J.Z."/>
            <person name="Crous P.W."/>
            <person name="Seidl M.F."/>
        </authorList>
    </citation>
    <scope>NUCLEOTIDE SEQUENCE [LARGE SCALE GENOMIC DNA]</scope>
    <source>
        <strain evidence="4 5">CBS 123371</strain>
    </source>
</reference>
<feature type="compositionally biased region" description="Polar residues" evidence="2">
    <location>
        <begin position="783"/>
        <end position="793"/>
    </location>
</feature>
<dbReference type="InterPro" id="IPR008936">
    <property type="entry name" value="Rho_GTPase_activation_prot"/>
</dbReference>
<dbReference type="InterPro" id="IPR051025">
    <property type="entry name" value="RhoGAP"/>
</dbReference>
<proteinExistence type="predicted"/>
<feature type="domain" description="Rho-GAP" evidence="3">
    <location>
        <begin position="122"/>
        <end position="344"/>
    </location>
</feature>
<name>A0ABR1KT95_9PEZI</name>
<dbReference type="PANTHER" id="PTHR15228:SF25">
    <property type="entry name" value="F-BAR DOMAIN-CONTAINING PROTEIN"/>
    <property type="match status" value="1"/>
</dbReference>
<dbReference type="Proteomes" id="UP001363622">
    <property type="component" value="Unassembled WGS sequence"/>
</dbReference>
<evidence type="ECO:0000256" key="2">
    <source>
        <dbReference type="SAM" id="MobiDB-lite"/>
    </source>
</evidence>
<feature type="compositionally biased region" description="Basic and acidic residues" evidence="2">
    <location>
        <begin position="651"/>
        <end position="667"/>
    </location>
</feature>
<feature type="compositionally biased region" description="Basic and acidic residues" evidence="2">
    <location>
        <begin position="519"/>
        <end position="532"/>
    </location>
</feature>
<feature type="compositionally biased region" description="Polar residues" evidence="2">
    <location>
        <begin position="888"/>
        <end position="901"/>
    </location>
</feature>
<accession>A0ABR1KT95</accession>
<evidence type="ECO:0000259" key="3">
    <source>
        <dbReference type="PROSITE" id="PS50238"/>
    </source>
</evidence>
<feature type="compositionally biased region" description="Polar residues" evidence="2">
    <location>
        <begin position="381"/>
        <end position="391"/>
    </location>
</feature>
<feature type="compositionally biased region" description="Polar residues" evidence="2">
    <location>
        <begin position="618"/>
        <end position="648"/>
    </location>
</feature>